<dbReference type="EMBL" id="CP132302">
    <property type="protein sequence ID" value="WLR96052.1"/>
    <property type="molecule type" value="Genomic_DNA"/>
</dbReference>
<evidence type="ECO:0000313" key="1">
    <source>
        <dbReference type="EMBL" id="WLR96052.1"/>
    </source>
</evidence>
<gene>
    <name evidence="1" type="ORF">Q9313_09870</name>
</gene>
<dbReference type="Pfam" id="PF14079">
    <property type="entry name" value="DUF4260"/>
    <property type="match status" value="1"/>
</dbReference>
<reference evidence="1 2" key="1">
    <citation type="submission" date="2023-08" db="EMBL/GenBank/DDBJ databases">
        <title>Pathogen: clinical or host-associated sample.</title>
        <authorList>
            <person name="Hergert J."/>
            <person name="Casey R."/>
            <person name="Wagner J."/>
            <person name="Young E.L."/>
            <person name="Oakeson K.F."/>
        </authorList>
    </citation>
    <scope>NUCLEOTIDE SEQUENCE [LARGE SCALE GENOMIC DNA]</scope>
    <source>
        <strain evidence="1 2">1760953</strain>
    </source>
</reference>
<dbReference type="Proteomes" id="UP001234585">
    <property type="component" value="Chromosome"/>
</dbReference>
<dbReference type="InterPro" id="IPR025356">
    <property type="entry name" value="DUF4260"/>
</dbReference>
<accession>A0AA50CHT4</accession>
<keyword evidence="2" id="KW-1185">Reference proteome</keyword>
<protein>
    <submittedName>
        <fullName evidence="1">DUF4260 domain-containing protein</fullName>
    </submittedName>
</protein>
<proteinExistence type="predicted"/>
<organism evidence="1 2">
    <name type="scientific">Shinella sumterensis</name>
    <dbReference type="NCBI Taxonomy" id="1967501"/>
    <lineage>
        <taxon>Bacteria</taxon>
        <taxon>Pseudomonadati</taxon>
        <taxon>Pseudomonadota</taxon>
        <taxon>Alphaproteobacteria</taxon>
        <taxon>Hyphomicrobiales</taxon>
        <taxon>Rhizobiaceae</taxon>
        <taxon>Shinella</taxon>
    </lineage>
</organism>
<evidence type="ECO:0000313" key="2">
    <source>
        <dbReference type="Proteomes" id="UP001234585"/>
    </source>
</evidence>
<dbReference type="RefSeq" id="WP_134647597.1">
    <property type="nucleotide sequence ID" value="NZ_CP132302.1"/>
</dbReference>
<name>A0AA50CHT4_9HYPH</name>
<sequence length="124" mass="13339">MRKPLSDAFIILLRLEGLAVAAVMIAAYFKLHDGWGLLALLILAPDLSMAGYAFGPKVGAVSYNIVHSYIFAAGIAALGFIWPVLFPVACIWSAHIGLDRALGYGLKSVTAFNETHLGPIGRRR</sequence>
<dbReference type="AlphaFoldDB" id="A0AA50CHT4"/>